<dbReference type="OrthoDB" id="381190at2759"/>
<keyword evidence="6 9" id="KW-0067">ATP-binding</keyword>
<evidence type="ECO:0000259" key="11">
    <source>
        <dbReference type="PROSITE" id="PS50290"/>
    </source>
</evidence>
<dbReference type="CDD" id="cd05169">
    <property type="entry name" value="PIKKc_TOR"/>
    <property type="match status" value="1"/>
</dbReference>
<evidence type="ECO:0000256" key="5">
    <source>
        <dbReference type="ARBA" id="ARBA00022777"/>
    </source>
</evidence>
<dbReference type="SMART" id="SM00146">
    <property type="entry name" value="PI3Kc"/>
    <property type="match status" value="1"/>
</dbReference>
<dbReference type="SMART" id="SM01346">
    <property type="entry name" value="DUF3385"/>
    <property type="match status" value="1"/>
</dbReference>
<evidence type="ECO:0000256" key="10">
    <source>
        <dbReference type="SAM" id="MobiDB-lite"/>
    </source>
</evidence>
<dbReference type="InterPro" id="IPR036738">
    <property type="entry name" value="FRB_sf"/>
</dbReference>
<dbReference type="PROSITE" id="PS00915">
    <property type="entry name" value="PI3_4_KINASE_1"/>
    <property type="match status" value="1"/>
</dbReference>
<dbReference type="InterPro" id="IPR026683">
    <property type="entry name" value="TOR_cat"/>
</dbReference>
<keyword evidence="2 9" id="KW-0808">Transferase</keyword>
<dbReference type="GO" id="GO:0016242">
    <property type="term" value="P:negative regulation of macroautophagy"/>
    <property type="evidence" value="ECO:0007669"/>
    <property type="project" value="TreeGrafter"/>
</dbReference>
<comment type="catalytic activity">
    <reaction evidence="7 9">
        <text>L-threonyl-[protein] + ATP = O-phospho-L-threonyl-[protein] + ADP + H(+)</text>
        <dbReference type="Rhea" id="RHEA:46608"/>
        <dbReference type="Rhea" id="RHEA-COMP:11060"/>
        <dbReference type="Rhea" id="RHEA-COMP:11605"/>
        <dbReference type="ChEBI" id="CHEBI:15378"/>
        <dbReference type="ChEBI" id="CHEBI:30013"/>
        <dbReference type="ChEBI" id="CHEBI:30616"/>
        <dbReference type="ChEBI" id="CHEBI:61977"/>
        <dbReference type="ChEBI" id="CHEBI:456216"/>
        <dbReference type="EC" id="2.7.11.1"/>
    </reaction>
</comment>
<accession>A0A9W7ANF0</accession>
<evidence type="ECO:0000259" key="13">
    <source>
        <dbReference type="PROSITE" id="PS51190"/>
    </source>
</evidence>
<dbReference type="SUPFAM" id="SSF56112">
    <property type="entry name" value="Protein kinase-like (PK-like)"/>
    <property type="match status" value="1"/>
</dbReference>
<dbReference type="GO" id="GO:0031931">
    <property type="term" value="C:TORC1 complex"/>
    <property type="evidence" value="ECO:0007669"/>
    <property type="project" value="TreeGrafter"/>
</dbReference>
<keyword evidence="5 9" id="KW-0418">Kinase</keyword>
<dbReference type="PANTHER" id="PTHR11139:SF9">
    <property type="entry name" value="SERINE_THREONINE-PROTEIN KINASE MTOR"/>
    <property type="match status" value="1"/>
</dbReference>
<feature type="region of interest" description="Disordered" evidence="10">
    <location>
        <begin position="2731"/>
        <end position="2786"/>
    </location>
</feature>
<dbReference type="GO" id="GO:0005634">
    <property type="term" value="C:nucleus"/>
    <property type="evidence" value="ECO:0007669"/>
    <property type="project" value="TreeGrafter"/>
</dbReference>
<keyword evidence="3" id="KW-0677">Repeat</keyword>
<evidence type="ECO:0000256" key="1">
    <source>
        <dbReference type="ARBA" id="ARBA00011031"/>
    </source>
</evidence>
<dbReference type="SMART" id="SM01345">
    <property type="entry name" value="Rapamycin_bind"/>
    <property type="match status" value="1"/>
</dbReference>
<dbReference type="PROSITE" id="PS51189">
    <property type="entry name" value="FAT"/>
    <property type="match status" value="1"/>
</dbReference>
<dbReference type="Pfam" id="PF02259">
    <property type="entry name" value="FAT"/>
    <property type="match status" value="2"/>
</dbReference>
<keyword evidence="9" id="KW-0723">Serine/threonine-protein kinase</keyword>
<keyword evidence="15" id="KW-1185">Reference proteome</keyword>
<feature type="region of interest" description="Disordered" evidence="10">
    <location>
        <begin position="957"/>
        <end position="1002"/>
    </location>
</feature>
<dbReference type="InterPro" id="IPR009076">
    <property type="entry name" value="FRB_dom"/>
</dbReference>
<evidence type="ECO:0000259" key="12">
    <source>
        <dbReference type="PROSITE" id="PS51189"/>
    </source>
</evidence>
<evidence type="ECO:0000256" key="8">
    <source>
        <dbReference type="ARBA" id="ARBA00048679"/>
    </source>
</evidence>
<dbReference type="Pfam" id="PF11865">
    <property type="entry name" value="mTOR_dom"/>
    <property type="match status" value="2"/>
</dbReference>
<evidence type="ECO:0000256" key="4">
    <source>
        <dbReference type="ARBA" id="ARBA00022741"/>
    </source>
</evidence>
<dbReference type="PROSITE" id="PS51190">
    <property type="entry name" value="FATC"/>
    <property type="match status" value="1"/>
</dbReference>
<dbReference type="PANTHER" id="PTHR11139">
    <property type="entry name" value="ATAXIA TELANGIECTASIA MUTATED ATM -RELATED"/>
    <property type="match status" value="1"/>
</dbReference>
<dbReference type="Proteomes" id="UP001165122">
    <property type="component" value="Unassembled WGS sequence"/>
</dbReference>
<proteinExistence type="inferred from homology"/>
<feature type="domain" description="FATC" evidence="13">
    <location>
        <begin position="2840"/>
        <end position="2872"/>
    </location>
</feature>
<dbReference type="Pfam" id="PF23593">
    <property type="entry name" value="HEAT_ATR"/>
    <property type="match status" value="1"/>
</dbReference>
<dbReference type="InterPro" id="IPR018936">
    <property type="entry name" value="PI3/4_kinase_CS"/>
</dbReference>
<dbReference type="GO" id="GO:0044877">
    <property type="term" value="F:protein-containing complex binding"/>
    <property type="evidence" value="ECO:0007669"/>
    <property type="project" value="InterPro"/>
</dbReference>
<dbReference type="Pfam" id="PF00454">
    <property type="entry name" value="PI3_PI4_kinase"/>
    <property type="match status" value="1"/>
</dbReference>
<dbReference type="InterPro" id="IPR003152">
    <property type="entry name" value="FATC_dom"/>
</dbReference>
<dbReference type="InterPro" id="IPR036940">
    <property type="entry name" value="PI3/4_kinase_cat_sf"/>
</dbReference>
<dbReference type="InterPro" id="IPR024585">
    <property type="entry name" value="mTOR_dom"/>
</dbReference>
<protein>
    <recommendedName>
        <fullName evidence="9">Serine/threonine-protein kinase TOR</fullName>
        <ecNumber evidence="9">2.7.11.1</ecNumber>
    </recommendedName>
</protein>
<dbReference type="SUPFAM" id="SSF48371">
    <property type="entry name" value="ARM repeat"/>
    <property type="match status" value="2"/>
</dbReference>
<dbReference type="EMBL" id="BRXW01000751">
    <property type="protein sequence ID" value="GMH76176.1"/>
    <property type="molecule type" value="Genomic_DNA"/>
</dbReference>
<feature type="domain" description="PI3K/PI4K catalytic" evidence="11">
    <location>
        <begin position="2442"/>
        <end position="2759"/>
    </location>
</feature>
<organism evidence="14 15">
    <name type="scientific">Triparma laevis f. longispina</name>
    <dbReference type="NCBI Taxonomy" id="1714387"/>
    <lineage>
        <taxon>Eukaryota</taxon>
        <taxon>Sar</taxon>
        <taxon>Stramenopiles</taxon>
        <taxon>Ochrophyta</taxon>
        <taxon>Bolidophyceae</taxon>
        <taxon>Parmales</taxon>
        <taxon>Triparmaceae</taxon>
        <taxon>Triparma</taxon>
    </lineage>
</organism>
<evidence type="ECO:0000256" key="9">
    <source>
        <dbReference type="RuleBase" id="RU364109"/>
    </source>
</evidence>
<sequence length="2872" mass="319258">MSVAGIMTAMIAAHADRLADPNPSIQSSGSSAFKSSILSSARDLTPKSFTSFVKNQEESALKLIEEGKGREMIVGICVLDCLLEVKDEDLIKRRRDFGNQLRSVIKNSSTHSVPVITTACRALGHFARIASTTDIEFVEEHFLKQTRDWIKDGKSEMRRLTAVCILRQLLVEAPALFYSKKEATLNDLNEAVRDSKPTIRAKASETLGTFLMFVHQREHEVKYYEDCLKFAESGLASSNENHVHGSLLVLMQLLNHPTMLEASDTDTKLSHSLAKTLRDSMNKNFKQFAQCIITEKKNSPSAVIQGAVIELIPVLAKFDTSLENSQAKSTFMNSCLGPSVDFLIGSVNSENNVDVAYKSLGNLSITLGRRIPKQMQDQIIEIIFSCFTGDSLDRFCESALEALGMVVRSMKGKNTSKKLSNELVFLVPSLFKGGLTHNLIMTLDVICENIEEARGVIQSRLFSEVDSVLRNHTFQDLVTSGAPTSPNSHQMRRANSSARPASQSLFQRPADIASVLTSAFATTSKLVGSHIMDLVAPTDQESQLVVLALHTLHTFDFYTKHQQGAHQVLKTIKESVINCLDDDDKYIRKSATVTCCKILHNSLDEKSELRKARRVSSNTENTVLEVLERLLMVGVADDIEEIRLAVFQSISPRLDPYVAKSENLNCLLDAINDESVQVCSSAMGVIARLAYHSPSVIMPQLRKILVQLLRQLEHNDDTRLLENSIVLLTELIKGANLLLKPYIEAILSPLLMQLELEEVDAFAVAAIGELSMVDSACIVPHVDVLLSKIIKLIDEKGAAKKQTMALRALGQIVGTTGCVITPYLSHPDLLDGIISIIQKSDSVSHELRCEATRAFGILGVADPNKLKAMHRRLLETAQHNGNDYSFSDGNGVNNTSGGVLSSAMSVPANSNLSGEEVTDIQKYLEALGTSSKMLAVHGAQQHTNAALLARQNRQRMYQHEHSHSSGHGHGHHHHHGAGHRNPHNQYHRLMNRSGSTSSNYGGGAGGGDVSWTYNTHKQSSHLIAYHQSEENVPTGKRGVQGGKTLDKHALFSTPMELTDFYPSITLASLISILRDPILRSHHTTTVQVLKKVVGMVKSNVVLVDELVECCIDGINADDKTLASDIFDLLKLLVENVGEGLQSYHGSIVEAVEDFWWSDDSGSKDLDQVLLLVGSLHSTLSTDLFTPLLPALLPPLLSILSDSYTNINKRLSVISTLSKIGSSLGEYTRNVVPVLVRVLDRAVTSERASLSSSHLSELTTTLLTSLNYITGLNLSHAQQFSSRVIWCLVKIVTTSSASSESQNMAMDCLSNMVCRLGQGYIPYILPVRASLRQVSVEAGRDNVYHSLVMKAVRGKTMPTGPVIKIPEAWEGGGVDREREVGAKDRHISEDGLKNLRQAWDVTGRKTSGDWLEWMRRFSLELLRQSPSPIIYSCQNLAEVYQPLSHELLNAAFMSVWVELSPVEVSVFELTEDALDLARSLEAAIEAQNMPTEVLTDLLSMIEFVELHDNKLPIDVIKIGTQSRKAHHMAKALRCKEIEFSTRPNSVCIEALIGINNLLGLDDAAKGILNCIGQDGGVTDGNRCVGDPVSQAWEASPGQDGVVGSTLSLPAIANKRRVKKTEATDIKVMPSWQEKLGNWEEALKLYEAEGYSGMQEGTTEEEDGYADEESREDQMISSKLGELRCHAALDNSDIVLEECKELWSKVDALKKRDEEESEATSPRSSTLMKQQRAQKLEKWITEVEVLGAKAAWILGKWSDLQDYVGRGRLGTAETGDLDDITTYFSAVLHINENQIDKAQEEIDKAREKIIPMLSSMLGDFSYSRAHKCLVTVQQLSELEEIISHKKLVDNLALAGVAGRDEAKIQEKLSLEKLRSKWDKRMEWIPQEPELWRQMLTMRSLVLNPVDDLDAWIKYEKMCRRSGHHALCHSALKRLGVEDLMAELLKEGSSGHDRSRTLSVELEDRTSLLKVNPIHSPLKMLRKEESLMAMGGAGGEGGVAEVEEEVKRFSIRGGATLSEASASVNPRVMYSIYKFMWAKASGKDSKKTALSGLEKYCGTLEERHRAANDKGNYKDEHSTKQLLGRCILKVAKWSVMTHEEENKEVPWEKIIGLQKEATELRPNYYKAWHSWALMNYQSVQNGGKDKDKQNANASAHVVDAVRGFFKSLELGKSRPMGDILQDTLRLLTIWFNNGDNDKLNDEMEKGLREVSVDTWLVVIPQLIARIHTQYPRVNQLLHDLLCRVGQVHPQALIYPVTVASKTSSQRRREAATAIIEEMKKSDQALVDEANLVSQEVIKLSITWHEAWHEGLEEASRLFFGEKKVEDMLSILTDLHAELDKATSMQETKFGFSSVRNISFLHCYGSDLEQANEWLLSFKKSRRMGDIHQAWALYYQIFRRITKQLNQLEKIELQHVSPLLLNAKGLKLAVPGTYRAHAPIVQIEAFSNSMDVIVSKQRPRKMTIQGSDGVDYPFLLKGHEDLRQDERVMQLFGLINALLAQDRTASKSKTPMSIRTYSVMPLSNNSGVIGWVPECDTLHSLVKQYREARQIRLNIEHKLMAQFSNGCYDKLPLMGKMEVFERTRMQTKGEELAKMLFLRSNSSEIWLGRRTNYTKSCAVTSIAGYILGLGDRHPNNLMIDKNSGKIVHIDFGDCWEVCQTRSKFPENVPFRLTRMMTQAMEVAGLKGSFRSDAEAVMRCLRENRDSVTAMLEAFVHDPLISWRLLAEAEAGGDGGGVVGGGGGAEVAGESVGGGKRKRDRGRGGGEEEGEFTDSPQRSSGGALEKEKSKRRMSKMSAIFRSSNDLGDAVEVEEPVDAEQLNEQASRTLDRIDQKLKGTDFGECRVLNVEEQVDKLIRQATSTANLAVLFQGWCSFW</sequence>
<dbReference type="GO" id="GO:0004674">
    <property type="term" value="F:protein serine/threonine kinase activity"/>
    <property type="evidence" value="ECO:0007669"/>
    <property type="project" value="UniProtKB-KW"/>
</dbReference>
<dbReference type="SUPFAM" id="SSF47212">
    <property type="entry name" value="FKBP12-rapamycin-binding domain of FKBP-rapamycin-associated protein (FRAP)"/>
    <property type="match status" value="1"/>
</dbReference>
<feature type="region of interest" description="Disordered" evidence="10">
    <location>
        <begin position="1708"/>
        <end position="1727"/>
    </location>
</feature>
<name>A0A9W7ANF0_9STRA</name>
<feature type="compositionally biased region" description="Polar residues" evidence="10">
    <location>
        <begin position="1717"/>
        <end position="1727"/>
    </location>
</feature>
<dbReference type="GO" id="GO:0031929">
    <property type="term" value="P:TOR signaling"/>
    <property type="evidence" value="ECO:0007669"/>
    <property type="project" value="TreeGrafter"/>
</dbReference>
<dbReference type="InterPro" id="IPR050517">
    <property type="entry name" value="DDR_Repair_Kinase"/>
</dbReference>
<evidence type="ECO:0000256" key="6">
    <source>
        <dbReference type="ARBA" id="ARBA00022840"/>
    </source>
</evidence>
<evidence type="ECO:0000256" key="2">
    <source>
        <dbReference type="ARBA" id="ARBA00022679"/>
    </source>
</evidence>
<dbReference type="Gene3D" id="1.25.10.10">
    <property type="entry name" value="Leucine-rich Repeat Variant"/>
    <property type="match status" value="3"/>
</dbReference>
<keyword evidence="4 9" id="KW-0547">Nucleotide-binding</keyword>
<dbReference type="SMART" id="SM01343">
    <property type="entry name" value="FATC"/>
    <property type="match status" value="1"/>
</dbReference>
<dbReference type="GO" id="GO:0031932">
    <property type="term" value="C:TORC2 complex"/>
    <property type="evidence" value="ECO:0007669"/>
    <property type="project" value="TreeGrafter"/>
</dbReference>
<dbReference type="Pfam" id="PF08771">
    <property type="entry name" value="FRB_dom"/>
    <property type="match status" value="1"/>
</dbReference>
<comment type="catalytic activity">
    <reaction evidence="8">
        <text>L-seryl-[protein] + ATP = O-phospho-L-seryl-[protein] + ADP + H(+)</text>
        <dbReference type="Rhea" id="RHEA:17989"/>
        <dbReference type="Rhea" id="RHEA-COMP:9863"/>
        <dbReference type="Rhea" id="RHEA-COMP:11604"/>
        <dbReference type="ChEBI" id="CHEBI:15378"/>
        <dbReference type="ChEBI" id="CHEBI:29999"/>
        <dbReference type="ChEBI" id="CHEBI:30616"/>
        <dbReference type="ChEBI" id="CHEBI:83421"/>
        <dbReference type="ChEBI" id="CHEBI:456216"/>
        <dbReference type="EC" id="2.7.11.1"/>
    </reaction>
</comment>
<dbReference type="Gene3D" id="1.10.1070.11">
    <property type="entry name" value="Phosphatidylinositol 3-/4-kinase, catalytic domain"/>
    <property type="match status" value="1"/>
</dbReference>
<comment type="similarity">
    <text evidence="1 9">Belongs to the PI3/PI4-kinase family.</text>
</comment>
<comment type="caution">
    <text evidence="14">The sequence shown here is derived from an EMBL/GenBank/DDBJ whole genome shotgun (WGS) entry which is preliminary data.</text>
</comment>
<dbReference type="InterPro" id="IPR000403">
    <property type="entry name" value="PI3/4_kinase_cat_dom"/>
</dbReference>
<dbReference type="InterPro" id="IPR011989">
    <property type="entry name" value="ARM-like"/>
</dbReference>
<dbReference type="GO" id="GO:0005737">
    <property type="term" value="C:cytoplasm"/>
    <property type="evidence" value="ECO:0007669"/>
    <property type="project" value="TreeGrafter"/>
</dbReference>
<evidence type="ECO:0000313" key="14">
    <source>
        <dbReference type="EMBL" id="GMH76176.1"/>
    </source>
</evidence>
<dbReference type="Gene3D" id="1.20.120.150">
    <property type="entry name" value="FKBP12-rapamycin binding domain"/>
    <property type="match status" value="1"/>
</dbReference>
<dbReference type="PROSITE" id="PS00916">
    <property type="entry name" value="PI3_4_KINASE_2"/>
    <property type="match status" value="1"/>
</dbReference>
<dbReference type="GO" id="GO:0005524">
    <property type="term" value="F:ATP binding"/>
    <property type="evidence" value="ECO:0007669"/>
    <property type="project" value="UniProtKB-KW"/>
</dbReference>
<feature type="compositionally biased region" description="Basic residues" evidence="10">
    <location>
        <begin position="964"/>
        <end position="990"/>
    </location>
</feature>
<evidence type="ECO:0000256" key="7">
    <source>
        <dbReference type="ARBA" id="ARBA00047899"/>
    </source>
</evidence>
<dbReference type="InterPro" id="IPR057564">
    <property type="entry name" value="HEAT_ATR"/>
</dbReference>
<feature type="domain" description="FAT" evidence="12">
    <location>
        <begin position="1626"/>
        <end position="2259"/>
    </location>
</feature>
<dbReference type="PROSITE" id="PS50290">
    <property type="entry name" value="PI3_4_KINASE_3"/>
    <property type="match status" value="1"/>
</dbReference>
<evidence type="ECO:0000313" key="15">
    <source>
        <dbReference type="Proteomes" id="UP001165122"/>
    </source>
</evidence>
<dbReference type="InterPro" id="IPR011009">
    <property type="entry name" value="Kinase-like_dom_sf"/>
</dbReference>
<reference evidence="15" key="1">
    <citation type="journal article" date="2023" name="Commun. Biol.">
        <title>Genome analysis of Parmales, the sister group of diatoms, reveals the evolutionary specialization of diatoms from phago-mixotrophs to photoautotrophs.</title>
        <authorList>
            <person name="Ban H."/>
            <person name="Sato S."/>
            <person name="Yoshikawa S."/>
            <person name="Yamada K."/>
            <person name="Nakamura Y."/>
            <person name="Ichinomiya M."/>
            <person name="Sato N."/>
            <person name="Blanc-Mathieu R."/>
            <person name="Endo H."/>
            <person name="Kuwata A."/>
            <person name="Ogata H."/>
        </authorList>
    </citation>
    <scope>NUCLEOTIDE SEQUENCE [LARGE SCALE GENOMIC DNA]</scope>
    <source>
        <strain evidence="15">NIES 3700</strain>
    </source>
</reference>
<dbReference type="Pfam" id="PF02260">
    <property type="entry name" value="FATC"/>
    <property type="match status" value="1"/>
</dbReference>
<evidence type="ECO:0000256" key="3">
    <source>
        <dbReference type="ARBA" id="ARBA00022737"/>
    </source>
</evidence>
<dbReference type="FunFam" id="3.30.1010.10:FF:000006">
    <property type="entry name" value="Serine/threonine-protein kinase TOR"/>
    <property type="match status" value="1"/>
</dbReference>
<dbReference type="EC" id="2.7.11.1" evidence="9"/>
<gene>
    <name evidence="14" type="ORF">TrLO_g4022</name>
</gene>
<dbReference type="InterPro" id="IPR014009">
    <property type="entry name" value="PIK_FAT"/>
</dbReference>
<feature type="compositionally biased region" description="Gly residues" evidence="10">
    <location>
        <begin position="2731"/>
        <end position="2749"/>
    </location>
</feature>
<feature type="region of interest" description="Disordered" evidence="10">
    <location>
        <begin position="479"/>
        <end position="503"/>
    </location>
</feature>
<dbReference type="InterPro" id="IPR016024">
    <property type="entry name" value="ARM-type_fold"/>
</dbReference>
<dbReference type="InterPro" id="IPR003151">
    <property type="entry name" value="PIK-rel_kinase_FAT"/>
</dbReference>